<dbReference type="SMART" id="SM00477">
    <property type="entry name" value="NUC"/>
    <property type="match status" value="1"/>
</dbReference>
<evidence type="ECO:0000256" key="1">
    <source>
        <dbReference type="ARBA" id="ARBA00010052"/>
    </source>
</evidence>
<keyword evidence="2" id="KW-0540">Nuclease</keyword>
<dbReference type="eggNOG" id="KOG3721">
    <property type="taxonomic scope" value="Eukaryota"/>
</dbReference>
<keyword evidence="4" id="KW-0472">Membrane</keyword>
<dbReference type="InterPro" id="IPR020821">
    <property type="entry name" value="ENPP1-3/EXOG-like_nuc-like"/>
</dbReference>
<dbReference type="EMBL" id="CH963857">
    <property type="protein sequence ID" value="EDW75822.2"/>
    <property type="molecule type" value="Genomic_DNA"/>
</dbReference>
<evidence type="ECO:0000313" key="8">
    <source>
        <dbReference type="Proteomes" id="UP000007798"/>
    </source>
</evidence>
<dbReference type="InterPro" id="IPR044929">
    <property type="entry name" value="DNA/RNA_non-sp_Endonuclease_sf"/>
</dbReference>
<dbReference type="AlphaFoldDB" id="B4MVV2"/>
<protein>
    <recommendedName>
        <fullName evidence="9">Endonuclease G, mitochondrial</fullName>
    </recommendedName>
</protein>
<feature type="transmembrane region" description="Helical" evidence="4">
    <location>
        <begin position="12"/>
        <end position="28"/>
    </location>
</feature>
<dbReference type="GO" id="GO:0003676">
    <property type="term" value="F:nucleic acid binding"/>
    <property type="evidence" value="ECO:0007669"/>
    <property type="project" value="InterPro"/>
</dbReference>
<dbReference type="STRING" id="7260.B4MVV2"/>
<dbReference type="HOGENOM" id="CLU_055174_0_1_1"/>
<keyword evidence="4" id="KW-1133">Transmembrane helix</keyword>
<evidence type="ECO:0000259" key="5">
    <source>
        <dbReference type="SMART" id="SM00477"/>
    </source>
</evidence>
<dbReference type="PANTHER" id="PTHR13966">
    <property type="entry name" value="ENDONUCLEASE RELATED"/>
    <property type="match status" value="1"/>
</dbReference>
<dbReference type="SMR" id="B4MVV2"/>
<evidence type="ECO:0000256" key="3">
    <source>
        <dbReference type="ARBA" id="ARBA00022759"/>
    </source>
</evidence>
<dbReference type="OrthoDB" id="5418055at2759"/>
<dbReference type="GO" id="GO:0004521">
    <property type="term" value="F:RNA endonuclease activity"/>
    <property type="evidence" value="ECO:0007669"/>
    <property type="project" value="TreeGrafter"/>
</dbReference>
<dbReference type="InterPro" id="IPR044925">
    <property type="entry name" value="His-Me_finger_sf"/>
</dbReference>
<dbReference type="InParanoid" id="B4MVV2"/>
<dbReference type="GO" id="GO:0046872">
    <property type="term" value="F:metal ion binding"/>
    <property type="evidence" value="ECO:0007669"/>
    <property type="project" value="InterPro"/>
</dbReference>
<dbReference type="SUPFAM" id="SSF54060">
    <property type="entry name" value="His-Me finger endonucleases"/>
    <property type="match status" value="1"/>
</dbReference>
<evidence type="ECO:0000256" key="2">
    <source>
        <dbReference type="ARBA" id="ARBA00022722"/>
    </source>
</evidence>
<dbReference type="InterPro" id="IPR001604">
    <property type="entry name" value="Endo_G_ENPP1-like_dom"/>
</dbReference>
<keyword evidence="3" id="KW-0378">Hydrolase</keyword>
<evidence type="ECO:0008006" key="9">
    <source>
        <dbReference type="Google" id="ProtNLM"/>
    </source>
</evidence>
<name>B4MVV2_DROWI</name>
<reference evidence="7 8" key="1">
    <citation type="journal article" date="2007" name="Nature">
        <title>Evolution of genes and genomes on the Drosophila phylogeny.</title>
        <authorList>
            <consortium name="Drosophila 12 Genomes Consortium"/>
            <person name="Clark A.G."/>
            <person name="Eisen M.B."/>
            <person name="Smith D.R."/>
            <person name="Bergman C.M."/>
            <person name="Oliver B."/>
            <person name="Markow T.A."/>
            <person name="Kaufman T.C."/>
            <person name="Kellis M."/>
            <person name="Gelbart W."/>
            <person name="Iyer V.N."/>
            <person name="Pollard D.A."/>
            <person name="Sackton T.B."/>
            <person name="Larracuente A.M."/>
            <person name="Singh N.D."/>
            <person name="Abad J.P."/>
            <person name="Abt D.N."/>
            <person name="Adryan B."/>
            <person name="Aguade M."/>
            <person name="Akashi H."/>
            <person name="Anderson W.W."/>
            <person name="Aquadro C.F."/>
            <person name="Ardell D.H."/>
            <person name="Arguello R."/>
            <person name="Artieri C.G."/>
            <person name="Barbash D.A."/>
            <person name="Barker D."/>
            <person name="Barsanti P."/>
            <person name="Batterham P."/>
            <person name="Batzoglou S."/>
            <person name="Begun D."/>
            <person name="Bhutkar A."/>
            <person name="Blanco E."/>
            <person name="Bosak S.A."/>
            <person name="Bradley R.K."/>
            <person name="Brand A.D."/>
            <person name="Brent M.R."/>
            <person name="Brooks A.N."/>
            <person name="Brown R.H."/>
            <person name="Butlin R.K."/>
            <person name="Caggese C."/>
            <person name="Calvi B.R."/>
            <person name="Bernardo de Carvalho A."/>
            <person name="Caspi A."/>
            <person name="Castrezana S."/>
            <person name="Celniker S.E."/>
            <person name="Chang J.L."/>
            <person name="Chapple C."/>
            <person name="Chatterji S."/>
            <person name="Chinwalla A."/>
            <person name="Civetta A."/>
            <person name="Clifton S.W."/>
            <person name="Comeron J.M."/>
            <person name="Costello J.C."/>
            <person name="Coyne J.A."/>
            <person name="Daub J."/>
            <person name="David R.G."/>
            <person name="Delcher A.L."/>
            <person name="Delehaunty K."/>
            <person name="Do C.B."/>
            <person name="Ebling H."/>
            <person name="Edwards K."/>
            <person name="Eickbush T."/>
            <person name="Evans J.D."/>
            <person name="Filipski A."/>
            <person name="Findeiss S."/>
            <person name="Freyhult E."/>
            <person name="Fulton L."/>
            <person name="Fulton R."/>
            <person name="Garcia A.C."/>
            <person name="Gardiner A."/>
            <person name="Garfield D.A."/>
            <person name="Garvin B.E."/>
            <person name="Gibson G."/>
            <person name="Gilbert D."/>
            <person name="Gnerre S."/>
            <person name="Godfrey J."/>
            <person name="Good R."/>
            <person name="Gotea V."/>
            <person name="Gravely B."/>
            <person name="Greenberg A.J."/>
            <person name="Griffiths-Jones S."/>
            <person name="Gross S."/>
            <person name="Guigo R."/>
            <person name="Gustafson E.A."/>
            <person name="Haerty W."/>
            <person name="Hahn M.W."/>
            <person name="Halligan D.L."/>
            <person name="Halpern A.L."/>
            <person name="Halter G.M."/>
            <person name="Han M.V."/>
            <person name="Heger A."/>
            <person name="Hillier L."/>
            <person name="Hinrichs A.S."/>
            <person name="Holmes I."/>
            <person name="Hoskins R.A."/>
            <person name="Hubisz M.J."/>
            <person name="Hultmark D."/>
            <person name="Huntley M.A."/>
            <person name="Jaffe D.B."/>
            <person name="Jagadeeshan S."/>
            <person name="Jeck W.R."/>
            <person name="Johnson J."/>
            <person name="Jones C.D."/>
            <person name="Jordan W.C."/>
            <person name="Karpen G.H."/>
            <person name="Kataoka E."/>
            <person name="Keightley P.D."/>
            <person name="Kheradpour P."/>
            <person name="Kirkness E.F."/>
            <person name="Koerich L.B."/>
            <person name="Kristiansen K."/>
            <person name="Kudrna D."/>
            <person name="Kulathinal R.J."/>
            <person name="Kumar S."/>
            <person name="Kwok R."/>
            <person name="Lander E."/>
            <person name="Langley C.H."/>
            <person name="Lapoint R."/>
            <person name="Lazzaro B.P."/>
            <person name="Lee S.J."/>
            <person name="Levesque L."/>
            <person name="Li R."/>
            <person name="Lin C.F."/>
            <person name="Lin M.F."/>
            <person name="Lindblad-Toh K."/>
            <person name="Llopart A."/>
            <person name="Long M."/>
            <person name="Low L."/>
            <person name="Lozovsky E."/>
            <person name="Lu J."/>
            <person name="Luo M."/>
            <person name="Machado C.A."/>
            <person name="Makalowski W."/>
            <person name="Marzo M."/>
            <person name="Matsuda M."/>
            <person name="Matzkin L."/>
            <person name="McAllister B."/>
            <person name="McBride C.S."/>
            <person name="McKernan B."/>
            <person name="McKernan K."/>
            <person name="Mendez-Lago M."/>
            <person name="Minx P."/>
            <person name="Mollenhauer M.U."/>
            <person name="Montooth K."/>
            <person name="Mount S.M."/>
            <person name="Mu X."/>
            <person name="Myers E."/>
            <person name="Negre B."/>
            <person name="Newfeld S."/>
            <person name="Nielsen R."/>
            <person name="Noor M.A."/>
            <person name="O'Grady P."/>
            <person name="Pachter L."/>
            <person name="Papaceit M."/>
            <person name="Parisi M.J."/>
            <person name="Parisi M."/>
            <person name="Parts L."/>
            <person name="Pedersen J.S."/>
            <person name="Pesole G."/>
            <person name="Phillippy A.M."/>
            <person name="Ponting C.P."/>
            <person name="Pop M."/>
            <person name="Porcelli D."/>
            <person name="Powell J.R."/>
            <person name="Prohaska S."/>
            <person name="Pruitt K."/>
            <person name="Puig M."/>
            <person name="Quesneville H."/>
            <person name="Ram K.R."/>
            <person name="Rand D."/>
            <person name="Rasmussen M.D."/>
            <person name="Reed L.K."/>
            <person name="Reenan R."/>
            <person name="Reily A."/>
            <person name="Remington K.A."/>
            <person name="Rieger T.T."/>
            <person name="Ritchie M.G."/>
            <person name="Robin C."/>
            <person name="Rogers Y.H."/>
            <person name="Rohde C."/>
            <person name="Rozas J."/>
            <person name="Rubenfield M.J."/>
            <person name="Ruiz A."/>
            <person name="Russo S."/>
            <person name="Salzberg S.L."/>
            <person name="Sanchez-Gracia A."/>
            <person name="Saranga D.J."/>
            <person name="Sato H."/>
            <person name="Schaeffer S.W."/>
            <person name="Schatz M.C."/>
            <person name="Schlenke T."/>
            <person name="Schwartz R."/>
            <person name="Segarra C."/>
            <person name="Singh R.S."/>
            <person name="Sirot L."/>
            <person name="Sirota M."/>
            <person name="Sisneros N.B."/>
            <person name="Smith C.D."/>
            <person name="Smith T.F."/>
            <person name="Spieth J."/>
            <person name="Stage D.E."/>
            <person name="Stark A."/>
            <person name="Stephan W."/>
            <person name="Strausberg R.L."/>
            <person name="Strempel S."/>
            <person name="Sturgill D."/>
            <person name="Sutton G."/>
            <person name="Sutton G.G."/>
            <person name="Tao W."/>
            <person name="Teichmann S."/>
            <person name="Tobari Y.N."/>
            <person name="Tomimura Y."/>
            <person name="Tsolas J.M."/>
            <person name="Valente V.L."/>
            <person name="Venter E."/>
            <person name="Venter J.C."/>
            <person name="Vicario S."/>
            <person name="Vieira F.G."/>
            <person name="Vilella A.J."/>
            <person name="Villasante A."/>
            <person name="Walenz B."/>
            <person name="Wang J."/>
            <person name="Wasserman M."/>
            <person name="Watts T."/>
            <person name="Wilson D."/>
            <person name="Wilson R.K."/>
            <person name="Wing R.A."/>
            <person name="Wolfner M.F."/>
            <person name="Wong A."/>
            <person name="Wong G.K."/>
            <person name="Wu C.I."/>
            <person name="Wu G."/>
            <person name="Yamamoto D."/>
            <person name="Yang H.P."/>
            <person name="Yang S.P."/>
            <person name="Yorke J.A."/>
            <person name="Yoshida K."/>
            <person name="Zdobnov E."/>
            <person name="Zhang P."/>
            <person name="Zhang Y."/>
            <person name="Zimin A.V."/>
            <person name="Baldwin J."/>
            <person name="Abdouelleil A."/>
            <person name="Abdulkadir J."/>
            <person name="Abebe A."/>
            <person name="Abera B."/>
            <person name="Abreu J."/>
            <person name="Acer S.C."/>
            <person name="Aftuck L."/>
            <person name="Alexander A."/>
            <person name="An P."/>
            <person name="Anderson E."/>
            <person name="Anderson S."/>
            <person name="Arachi H."/>
            <person name="Azer M."/>
            <person name="Bachantsang P."/>
            <person name="Barry A."/>
            <person name="Bayul T."/>
            <person name="Berlin A."/>
            <person name="Bessette D."/>
            <person name="Bloom T."/>
            <person name="Blye J."/>
            <person name="Boguslavskiy L."/>
            <person name="Bonnet C."/>
            <person name="Boukhgalter B."/>
            <person name="Bourzgui I."/>
            <person name="Brown A."/>
            <person name="Cahill P."/>
            <person name="Channer S."/>
            <person name="Cheshatsang Y."/>
            <person name="Chuda L."/>
            <person name="Citroen M."/>
            <person name="Collymore A."/>
            <person name="Cooke P."/>
            <person name="Costello M."/>
            <person name="D'Aco K."/>
            <person name="Daza R."/>
            <person name="De Haan G."/>
            <person name="DeGray S."/>
            <person name="DeMaso C."/>
            <person name="Dhargay N."/>
            <person name="Dooley K."/>
            <person name="Dooley E."/>
            <person name="Doricent M."/>
            <person name="Dorje P."/>
            <person name="Dorjee K."/>
            <person name="Dupes A."/>
            <person name="Elong R."/>
            <person name="Falk J."/>
            <person name="Farina A."/>
            <person name="Faro S."/>
            <person name="Ferguson D."/>
            <person name="Fisher S."/>
            <person name="Foley C.D."/>
            <person name="Franke A."/>
            <person name="Friedrich D."/>
            <person name="Gadbois L."/>
            <person name="Gearin G."/>
            <person name="Gearin C.R."/>
            <person name="Giannoukos G."/>
            <person name="Goode T."/>
            <person name="Graham J."/>
            <person name="Grandbois E."/>
            <person name="Grewal S."/>
            <person name="Gyaltsen K."/>
            <person name="Hafez N."/>
            <person name="Hagos B."/>
            <person name="Hall J."/>
            <person name="Henson C."/>
            <person name="Hollinger A."/>
            <person name="Honan T."/>
            <person name="Huard M.D."/>
            <person name="Hughes L."/>
            <person name="Hurhula B."/>
            <person name="Husby M.E."/>
            <person name="Kamat A."/>
            <person name="Kanga B."/>
            <person name="Kashin S."/>
            <person name="Khazanovich D."/>
            <person name="Kisner P."/>
            <person name="Lance K."/>
            <person name="Lara M."/>
            <person name="Lee W."/>
            <person name="Lennon N."/>
            <person name="Letendre F."/>
            <person name="LeVine R."/>
            <person name="Lipovsky A."/>
            <person name="Liu X."/>
            <person name="Liu J."/>
            <person name="Liu S."/>
            <person name="Lokyitsang T."/>
            <person name="Lokyitsang Y."/>
            <person name="Lubonja R."/>
            <person name="Lui A."/>
            <person name="MacDonald P."/>
            <person name="Magnisalis V."/>
            <person name="Maru K."/>
            <person name="Matthews C."/>
            <person name="McCusker W."/>
            <person name="McDonough S."/>
            <person name="Mehta T."/>
            <person name="Meldrim J."/>
            <person name="Meneus L."/>
            <person name="Mihai O."/>
            <person name="Mihalev A."/>
            <person name="Mihova T."/>
            <person name="Mittelman R."/>
            <person name="Mlenga V."/>
            <person name="Montmayeur A."/>
            <person name="Mulrain L."/>
            <person name="Navidi A."/>
            <person name="Naylor J."/>
            <person name="Negash T."/>
            <person name="Nguyen T."/>
            <person name="Nguyen N."/>
            <person name="Nicol R."/>
            <person name="Norbu C."/>
            <person name="Norbu N."/>
            <person name="Novod N."/>
            <person name="O'Neill B."/>
            <person name="Osman S."/>
            <person name="Markiewicz E."/>
            <person name="Oyono O.L."/>
            <person name="Patti C."/>
            <person name="Phunkhang P."/>
            <person name="Pierre F."/>
            <person name="Priest M."/>
            <person name="Raghuraman S."/>
            <person name="Rege F."/>
            <person name="Reyes R."/>
            <person name="Rise C."/>
            <person name="Rogov P."/>
            <person name="Ross K."/>
            <person name="Ryan E."/>
            <person name="Settipalli S."/>
            <person name="Shea T."/>
            <person name="Sherpa N."/>
            <person name="Shi L."/>
            <person name="Shih D."/>
            <person name="Sparrow T."/>
            <person name="Spaulding J."/>
            <person name="Stalker J."/>
            <person name="Stange-Thomann N."/>
            <person name="Stavropoulos S."/>
            <person name="Stone C."/>
            <person name="Strader C."/>
            <person name="Tesfaye S."/>
            <person name="Thomson T."/>
            <person name="Thoulutsang Y."/>
            <person name="Thoulutsang D."/>
            <person name="Topham K."/>
            <person name="Topping I."/>
            <person name="Tsamla T."/>
            <person name="Vassiliev H."/>
            <person name="Vo A."/>
            <person name="Wangchuk T."/>
            <person name="Wangdi T."/>
            <person name="Weiand M."/>
            <person name="Wilkinson J."/>
            <person name="Wilson A."/>
            <person name="Yadav S."/>
            <person name="Young G."/>
            <person name="Yu Q."/>
            <person name="Zembek L."/>
            <person name="Zhong D."/>
            <person name="Zimmer A."/>
            <person name="Zwirko Z."/>
            <person name="Jaffe D.B."/>
            <person name="Alvarez P."/>
            <person name="Brockman W."/>
            <person name="Butler J."/>
            <person name="Chin C."/>
            <person name="Gnerre S."/>
            <person name="Grabherr M."/>
            <person name="Kleber M."/>
            <person name="Mauceli E."/>
            <person name="MacCallum I."/>
        </authorList>
    </citation>
    <scope>NUCLEOTIDE SEQUENCE [LARGE SCALE GENOMIC DNA]</scope>
    <source>
        <strain evidence="8">Tucson 14030-0811.24</strain>
    </source>
</reference>
<feature type="domain" description="DNA/RNA non-specific endonuclease/pyrophosphatase/phosphodiesterase" evidence="6">
    <location>
        <begin position="124"/>
        <end position="298"/>
    </location>
</feature>
<dbReference type="FunCoup" id="B4MVV2">
    <property type="interactions" value="3"/>
</dbReference>
<dbReference type="Gene3D" id="3.40.570.10">
    <property type="entry name" value="Extracellular Endonuclease, subunit A"/>
    <property type="match status" value="1"/>
</dbReference>
<gene>
    <name evidence="7" type="primary">Dwil\GK14993</name>
    <name evidence="7" type="ORF">Dwil_GK14993</name>
</gene>
<dbReference type="GO" id="GO:0006309">
    <property type="term" value="P:apoptotic DNA fragmentation"/>
    <property type="evidence" value="ECO:0007669"/>
    <property type="project" value="TreeGrafter"/>
</dbReference>
<dbReference type="Proteomes" id="UP000007798">
    <property type="component" value="Unassembled WGS sequence"/>
</dbReference>
<evidence type="ECO:0000259" key="6">
    <source>
        <dbReference type="SMART" id="SM00892"/>
    </source>
</evidence>
<dbReference type="InterPro" id="IPR040255">
    <property type="entry name" value="Non-specific_endonuclease"/>
</dbReference>
<organism evidence="7 8">
    <name type="scientific">Drosophila willistoni</name>
    <name type="common">Fruit fly</name>
    <dbReference type="NCBI Taxonomy" id="7260"/>
    <lineage>
        <taxon>Eukaryota</taxon>
        <taxon>Metazoa</taxon>
        <taxon>Ecdysozoa</taxon>
        <taxon>Arthropoda</taxon>
        <taxon>Hexapoda</taxon>
        <taxon>Insecta</taxon>
        <taxon>Pterygota</taxon>
        <taxon>Neoptera</taxon>
        <taxon>Endopterygota</taxon>
        <taxon>Diptera</taxon>
        <taxon>Brachycera</taxon>
        <taxon>Muscomorpha</taxon>
        <taxon>Ephydroidea</taxon>
        <taxon>Drosophilidae</taxon>
        <taxon>Drosophila</taxon>
        <taxon>Sophophora</taxon>
    </lineage>
</organism>
<keyword evidence="4" id="KW-0812">Transmembrane</keyword>
<dbReference type="KEGG" id="dwi:6641889"/>
<dbReference type="Pfam" id="PF01223">
    <property type="entry name" value="Endonuclease_NS"/>
    <property type="match status" value="1"/>
</dbReference>
<proteinExistence type="inferred from homology"/>
<dbReference type="GO" id="GO:0005743">
    <property type="term" value="C:mitochondrial inner membrane"/>
    <property type="evidence" value="ECO:0007669"/>
    <property type="project" value="TreeGrafter"/>
</dbReference>
<comment type="similarity">
    <text evidence="1">Belongs to the DNA/RNA non-specific endonuclease family.</text>
</comment>
<dbReference type="SMART" id="SM00892">
    <property type="entry name" value="Endonuclease_NS"/>
    <property type="match status" value="1"/>
</dbReference>
<feature type="domain" description="ENPP1-3/EXOG-like endonuclease/phosphodiesterase" evidence="5">
    <location>
        <begin position="125"/>
        <end position="298"/>
    </location>
</feature>
<accession>B4MVV2</accession>
<evidence type="ECO:0000313" key="7">
    <source>
        <dbReference type="EMBL" id="EDW75822.2"/>
    </source>
</evidence>
<keyword evidence="8" id="KW-1185">Reference proteome</keyword>
<keyword evidence="3" id="KW-0255">Endonuclease</keyword>
<dbReference type="PANTHER" id="PTHR13966:SF5">
    <property type="entry name" value="ENDONUCLEASE G, MITOCHONDRIAL"/>
    <property type="match status" value="1"/>
</dbReference>
<sequence length="335" mass="38842">MSFNESRAQNCALYALAGLTGFVCGAYFQQEASIRHLFGAIKRDPHIYNFRHKLYPMFSTFPTDHENRLWKQPNSLSDKIRECLVSPLFDMFSALFMMKTETPNTIDLLDLVKYGLPSSENLYVHKDYIVSQNFALNSPNWVCEHLRGNYKKLSSDDDGDETLHLRFNDVYVLSCASTRICKAFKRKIWHDLEQYVSTLTEQYGSVYAYTGPVYTPSCRDHEWSMEYEVLDWRPYPVPSHYFKVLIIESQVEGCGPYMECYMIENSNKLFGNLSSCLAQIEEIERFTGLRFNKGLRPTVVYSDDTCTKDAEQSSGIFKELSEPLMHAISRRGIFF</sequence>
<evidence type="ECO:0000256" key="4">
    <source>
        <dbReference type="SAM" id="Phobius"/>
    </source>
</evidence>
<dbReference type="GO" id="GO:0000014">
    <property type="term" value="F:single-stranded DNA endodeoxyribonuclease activity"/>
    <property type="evidence" value="ECO:0007669"/>
    <property type="project" value="TreeGrafter"/>
</dbReference>
<dbReference type="GO" id="GO:0005634">
    <property type="term" value="C:nucleus"/>
    <property type="evidence" value="ECO:0007669"/>
    <property type="project" value="TreeGrafter"/>
</dbReference>